<proteinExistence type="predicted"/>
<evidence type="ECO:0000313" key="3">
    <source>
        <dbReference type="Proteomes" id="UP000322918"/>
    </source>
</evidence>
<dbReference type="EMBL" id="VWNE01000026">
    <property type="protein sequence ID" value="KAA8480105.1"/>
    <property type="molecule type" value="Genomic_DNA"/>
</dbReference>
<sequence>MKSCFLLLLLAFGIASGSQAQSTEAQQLLLNVEKLSQLKNILEDMKKGYQIVSEGYSKIKNIAQGNFSLHEVFLDGLLLVNPEIKKYHRIADIITDQKDIVSEYKTAYKRFVASGNFNENEIRYLNQVYSQLTTQSLRNLDDLTTVITSSQLRMSDDERLQAIDRIFEDTRDKLNFLRHFNRQASLMNLQREKEKADVQSLKQIYQP</sequence>
<name>A0A5M9H1Y8_9SPHI</name>
<dbReference type="AlphaFoldDB" id="A0A5M9H1Y8"/>
<feature type="signal peptide" evidence="1">
    <location>
        <begin position="1"/>
        <end position="20"/>
    </location>
</feature>
<dbReference type="OrthoDB" id="826958at2"/>
<protein>
    <submittedName>
        <fullName evidence="2">TerB family tellurite resistance protein</fullName>
    </submittedName>
</protein>
<organism evidence="2 3">
    <name type="scientific">Arcticibacter tournemirensis</name>
    <dbReference type="NCBI Taxonomy" id="699437"/>
    <lineage>
        <taxon>Bacteria</taxon>
        <taxon>Pseudomonadati</taxon>
        <taxon>Bacteroidota</taxon>
        <taxon>Sphingobacteriia</taxon>
        <taxon>Sphingobacteriales</taxon>
        <taxon>Sphingobacteriaceae</taxon>
        <taxon>Arcticibacter</taxon>
    </lineage>
</organism>
<evidence type="ECO:0000313" key="2">
    <source>
        <dbReference type="EMBL" id="KAA8480105.1"/>
    </source>
</evidence>
<keyword evidence="1" id="KW-0732">Signal</keyword>
<evidence type="ECO:0000256" key="1">
    <source>
        <dbReference type="SAM" id="SignalP"/>
    </source>
</evidence>
<reference evidence="2 3" key="1">
    <citation type="submission" date="2019-09" db="EMBL/GenBank/DDBJ databases">
        <title>Pararcticibacter amylolyticus gen. nov., sp. nov., isolated from a rottenly hemp rope, and reclassification of Pedobacter tournemirensis as Pararcticibacter tournemirensis comb. nov.</title>
        <authorList>
            <person name="Cai Y."/>
        </authorList>
    </citation>
    <scope>NUCLEOTIDE SEQUENCE [LARGE SCALE GENOMIC DNA]</scope>
    <source>
        <strain evidence="2 3">TF5-37.2-LB10</strain>
    </source>
</reference>
<gene>
    <name evidence="2" type="ORF">F1649_15780</name>
</gene>
<keyword evidence="3" id="KW-1185">Reference proteome</keyword>
<accession>A0A5M9H1Y8</accession>
<dbReference type="Proteomes" id="UP000322918">
    <property type="component" value="Unassembled WGS sequence"/>
</dbReference>
<feature type="chain" id="PRO_5024453549" evidence="1">
    <location>
        <begin position="21"/>
        <end position="207"/>
    </location>
</feature>
<comment type="caution">
    <text evidence="2">The sequence shown here is derived from an EMBL/GenBank/DDBJ whole genome shotgun (WGS) entry which is preliminary data.</text>
</comment>